<reference evidence="2" key="1">
    <citation type="submission" date="2016-11" db="UniProtKB">
        <authorList>
            <consortium name="WormBaseParasite"/>
        </authorList>
    </citation>
    <scope>IDENTIFICATION</scope>
</reference>
<dbReference type="Proteomes" id="UP000095281">
    <property type="component" value="Unplaced"/>
</dbReference>
<dbReference type="AlphaFoldDB" id="A0A1I8BCD8"/>
<organism evidence="1 2">
    <name type="scientific">Meloidogyne hapla</name>
    <name type="common">Root-knot nematode worm</name>
    <dbReference type="NCBI Taxonomy" id="6305"/>
    <lineage>
        <taxon>Eukaryota</taxon>
        <taxon>Metazoa</taxon>
        <taxon>Ecdysozoa</taxon>
        <taxon>Nematoda</taxon>
        <taxon>Chromadorea</taxon>
        <taxon>Rhabditida</taxon>
        <taxon>Tylenchina</taxon>
        <taxon>Tylenchomorpha</taxon>
        <taxon>Tylenchoidea</taxon>
        <taxon>Meloidogynidae</taxon>
        <taxon>Meloidogyninae</taxon>
        <taxon>Meloidogyne</taxon>
    </lineage>
</organism>
<dbReference type="WBParaSite" id="MhA1_Contig193.frz3.gene9">
    <property type="protein sequence ID" value="MhA1_Contig193.frz3.gene9"/>
    <property type="gene ID" value="MhA1_Contig193.frz3.gene9"/>
</dbReference>
<proteinExistence type="predicted"/>
<evidence type="ECO:0000313" key="2">
    <source>
        <dbReference type="WBParaSite" id="MhA1_Contig193.frz3.gene9"/>
    </source>
</evidence>
<evidence type="ECO:0000313" key="1">
    <source>
        <dbReference type="Proteomes" id="UP000095281"/>
    </source>
</evidence>
<sequence>MAKMEDEIIYLNTSSNESSKALVQYDPNLFLMQNNQIFGGSGYPVMDFNVFGNALVKNVRNMDMSLMQNNQFFGEIGHISKEEMDFFEQVFDQIFFKKYLGPSEHRNNLLGLRESRKNI</sequence>
<keyword evidence="1" id="KW-1185">Reference proteome</keyword>
<protein>
    <submittedName>
        <fullName evidence="2">Uncharacterized protein</fullName>
    </submittedName>
</protein>
<name>A0A1I8BCD8_MELHA</name>
<accession>A0A1I8BCD8</accession>